<dbReference type="OrthoDB" id="4227931at2"/>
<dbReference type="Proteomes" id="UP000067689">
    <property type="component" value="Chromosome"/>
</dbReference>
<comment type="subcellular location">
    <subcellularLocation>
        <location evidence="1">Membrane</location>
        <topology evidence="1">Multi-pass membrane protein</topology>
    </subcellularLocation>
</comment>
<keyword evidence="5 6" id="KW-0472">Membrane</keyword>
<gene>
    <name evidence="7" type="ORF">AERYTH_14820</name>
</gene>
<dbReference type="PANTHER" id="PTHR31885:SF6">
    <property type="entry name" value="GH04784P"/>
    <property type="match status" value="1"/>
</dbReference>
<evidence type="ECO:0008006" key="9">
    <source>
        <dbReference type="Google" id="ProtNLM"/>
    </source>
</evidence>
<reference evidence="7 8" key="1">
    <citation type="journal article" date="1991" name="Int. J. Syst. Bacteriol.">
        <title>Description of the erythromycin-producing bacterium Arthrobacter sp. strain NRRL B-3381 as Aeromicrobium erythreum gen. nov., sp. nov.</title>
        <authorList>
            <person name="Miller E.S."/>
            <person name="Woese C.R."/>
            <person name="Brenner S."/>
        </authorList>
    </citation>
    <scope>NUCLEOTIDE SEQUENCE [LARGE SCALE GENOMIC DNA]</scope>
    <source>
        <strain evidence="7 8">AR18</strain>
    </source>
</reference>
<feature type="transmembrane region" description="Helical" evidence="6">
    <location>
        <begin position="191"/>
        <end position="211"/>
    </location>
</feature>
<feature type="transmembrane region" description="Helical" evidence="6">
    <location>
        <begin position="79"/>
        <end position="100"/>
    </location>
</feature>
<feature type="transmembrane region" description="Helical" evidence="6">
    <location>
        <begin position="143"/>
        <end position="171"/>
    </location>
</feature>
<keyword evidence="3 6" id="KW-0812">Transmembrane</keyword>
<dbReference type="STRING" id="2041.AERYTH_14820"/>
<evidence type="ECO:0000256" key="2">
    <source>
        <dbReference type="ARBA" id="ARBA00007375"/>
    </source>
</evidence>
<protein>
    <recommendedName>
        <fullName evidence="9">Lysoplasmalogenase</fullName>
    </recommendedName>
</protein>
<accession>A0A0U3T5I0</accession>
<evidence type="ECO:0000256" key="5">
    <source>
        <dbReference type="ARBA" id="ARBA00023136"/>
    </source>
</evidence>
<dbReference type="EMBL" id="CP011502">
    <property type="protein sequence ID" value="ALX05880.1"/>
    <property type="molecule type" value="Genomic_DNA"/>
</dbReference>
<name>A0A0U3T5I0_9ACTN</name>
<dbReference type="RefSeq" id="WP_067860293.1">
    <property type="nucleotide sequence ID" value="NZ_CP011502.1"/>
</dbReference>
<evidence type="ECO:0000256" key="1">
    <source>
        <dbReference type="ARBA" id="ARBA00004141"/>
    </source>
</evidence>
<sequence length="233" mass="23785">MDERHSGGWRGIPFLVAFVAVLSVHLVLLAADATPWDSVTKCLLAPVLVAWVVAERGPGLLVAALVLCLGGDLLLEVDGLFVAGMASFAAAHVCLVTLFVRAGAVRERRPHPLLVATYLLAGVARVAWAWGGLAADLRPVVPVYAVLLLATAVTSSCVDVLAGVGGALFLVSDGLIALGEAGRVDPGSATVSVAVMILYGAAIALLTAGALRVSGDLSTRGPVLRQPSGEPLT</sequence>
<evidence type="ECO:0000256" key="3">
    <source>
        <dbReference type="ARBA" id="ARBA00022692"/>
    </source>
</evidence>
<dbReference type="AlphaFoldDB" id="A0A0U3T5I0"/>
<evidence type="ECO:0000256" key="4">
    <source>
        <dbReference type="ARBA" id="ARBA00022989"/>
    </source>
</evidence>
<evidence type="ECO:0000256" key="6">
    <source>
        <dbReference type="SAM" id="Phobius"/>
    </source>
</evidence>
<proteinExistence type="inferred from homology"/>
<keyword evidence="8" id="KW-1185">Reference proteome</keyword>
<evidence type="ECO:0000313" key="8">
    <source>
        <dbReference type="Proteomes" id="UP000067689"/>
    </source>
</evidence>
<organism evidence="7 8">
    <name type="scientific">Aeromicrobium erythreum</name>
    <dbReference type="NCBI Taxonomy" id="2041"/>
    <lineage>
        <taxon>Bacteria</taxon>
        <taxon>Bacillati</taxon>
        <taxon>Actinomycetota</taxon>
        <taxon>Actinomycetes</taxon>
        <taxon>Propionibacteriales</taxon>
        <taxon>Nocardioidaceae</taxon>
        <taxon>Aeromicrobium</taxon>
    </lineage>
</organism>
<dbReference type="Pfam" id="PF07947">
    <property type="entry name" value="YhhN"/>
    <property type="match status" value="1"/>
</dbReference>
<feature type="transmembrane region" description="Helical" evidence="6">
    <location>
        <begin position="112"/>
        <end position="131"/>
    </location>
</feature>
<dbReference type="KEGG" id="aer:AERYTH_14820"/>
<keyword evidence="4 6" id="KW-1133">Transmembrane helix</keyword>
<comment type="similarity">
    <text evidence="2">Belongs to the TMEM86 family.</text>
</comment>
<dbReference type="PANTHER" id="PTHR31885">
    <property type="entry name" value="GH04784P"/>
    <property type="match status" value="1"/>
</dbReference>
<dbReference type="PATRIC" id="fig|2041.4.peg.3097"/>
<dbReference type="InterPro" id="IPR012506">
    <property type="entry name" value="TMEM86B-like"/>
</dbReference>
<evidence type="ECO:0000313" key="7">
    <source>
        <dbReference type="EMBL" id="ALX05880.1"/>
    </source>
</evidence>
<dbReference type="GO" id="GO:0016020">
    <property type="term" value="C:membrane"/>
    <property type="evidence" value="ECO:0007669"/>
    <property type="project" value="UniProtKB-SubCell"/>
</dbReference>
<dbReference type="GO" id="GO:0016787">
    <property type="term" value="F:hydrolase activity"/>
    <property type="evidence" value="ECO:0007669"/>
    <property type="project" value="TreeGrafter"/>
</dbReference>
<feature type="transmembrane region" description="Helical" evidence="6">
    <location>
        <begin position="12"/>
        <end position="31"/>
    </location>
</feature>